<dbReference type="SUPFAM" id="SSF55811">
    <property type="entry name" value="Nudix"/>
    <property type="match status" value="1"/>
</dbReference>
<evidence type="ECO:0000259" key="4">
    <source>
        <dbReference type="PROSITE" id="PS51462"/>
    </source>
</evidence>
<dbReference type="CDD" id="cd04670">
    <property type="entry name" value="NUDIX_ASFGF2_Nudt6"/>
    <property type="match status" value="1"/>
</dbReference>
<evidence type="ECO:0000256" key="1">
    <source>
        <dbReference type="ARBA" id="ARBA00005582"/>
    </source>
</evidence>
<name>A0A6P5EX33_ANACO</name>
<dbReference type="PANTHER" id="PTHR13994">
    <property type="entry name" value="NUDIX HYDROLASE RELATED"/>
    <property type="match status" value="1"/>
</dbReference>
<keyword evidence="2" id="KW-0479">Metal-binding</keyword>
<sequence>MATKQCKGSWQLCNCYHLLPLTRTPMITHVGFSRKIEAFTRRLPCLETTIIKRKPSVFDSYLRKRINVATQNTPVTTTLGLLDAFEDEYDGAIINPECLPDTSYEFAAMLHYSLSYWRLKGKKGIWLKILEDQADLVPIALKAGFSYHHAEPGYVMLTYWIANEPCMLPSTATHQVGVGGFVINENREVLVVKEKCPLRCSCIWKLPTGLLDKSEDIFCGAIREVKEETGIDTCFLEVVAFRHAHQVIFEKSDLLFICMLKPLSFDISIDALEIQAATWMPLDEFLDQPFHREDRMSKNILDICIARHENLYRGFTANRMMSKLDERLSYLYCGDI</sequence>
<protein>
    <submittedName>
        <fullName evidence="6">Nudix hydrolase 8-like isoform X1</fullName>
    </submittedName>
</protein>
<dbReference type="GO" id="GO:0035529">
    <property type="term" value="F:NADH pyrophosphatase activity"/>
    <property type="evidence" value="ECO:0007669"/>
    <property type="project" value="TreeGrafter"/>
</dbReference>
<dbReference type="FunFam" id="3.40.630.30:FF:000016">
    <property type="entry name" value="nudix hydrolase 2"/>
    <property type="match status" value="1"/>
</dbReference>
<dbReference type="GeneID" id="109710110"/>
<gene>
    <name evidence="6" type="primary">LOC109710110</name>
</gene>
<evidence type="ECO:0000256" key="2">
    <source>
        <dbReference type="ARBA" id="ARBA00022723"/>
    </source>
</evidence>
<evidence type="ECO:0000313" key="6">
    <source>
        <dbReference type="RefSeq" id="XP_020088144.1"/>
    </source>
</evidence>
<dbReference type="FunFam" id="3.90.79.10:FF:000015">
    <property type="entry name" value="Nudix hydrolase 8"/>
    <property type="match status" value="1"/>
</dbReference>
<dbReference type="PANTHER" id="PTHR13994:SF53">
    <property type="entry name" value="NUDIX HYDROLASE 8-LIKE"/>
    <property type="match status" value="1"/>
</dbReference>
<dbReference type="InterPro" id="IPR015797">
    <property type="entry name" value="NUDIX_hydrolase-like_dom_sf"/>
</dbReference>
<reference evidence="6" key="2">
    <citation type="submission" date="2025-08" db="UniProtKB">
        <authorList>
            <consortium name="RefSeq"/>
        </authorList>
    </citation>
    <scope>IDENTIFICATION</scope>
    <source>
        <tissue evidence="6">Leaf</tissue>
    </source>
</reference>
<dbReference type="GO" id="GO:0051287">
    <property type="term" value="F:NAD binding"/>
    <property type="evidence" value="ECO:0007669"/>
    <property type="project" value="TreeGrafter"/>
</dbReference>
<dbReference type="GO" id="GO:0047631">
    <property type="term" value="F:ADP-ribose diphosphatase activity"/>
    <property type="evidence" value="ECO:0007669"/>
    <property type="project" value="TreeGrafter"/>
</dbReference>
<dbReference type="InterPro" id="IPR020084">
    <property type="entry name" value="NUDIX_hydrolase_CS"/>
</dbReference>
<dbReference type="Gene3D" id="3.40.630.30">
    <property type="match status" value="1"/>
</dbReference>
<dbReference type="Pfam" id="PF00293">
    <property type="entry name" value="NUDIX"/>
    <property type="match status" value="1"/>
</dbReference>
<dbReference type="InterPro" id="IPR040618">
    <property type="entry name" value="Pre-Nudix"/>
</dbReference>
<dbReference type="GO" id="GO:0046872">
    <property type="term" value="F:metal ion binding"/>
    <property type="evidence" value="ECO:0007669"/>
    <property type="project" value="UniProtKB-KW"/>
</dbReference>
<dbReference type="InterPro" id="IPR000086">
    <property type="entry name" value="NUDIX_hydrolase_dom"/>
</dbReference>
<dbReference type="PRINTS" id="PR01356">
    <property type="entry name" value="GFGPROTEIN"/>
</dbReference>
<dbReference type="OrthoDB" id="447842at2759"/>
<evidence type="ECO:0000313" key="5">
    <source>
        <dbReference type="Proteomes" id="UP000515123"/>
    </source>
</evidence>
<dbReference type="Pfam" id="PF18290">
    <property type="entry name" value="Nudix_hydro"/>
    <property type="match status" value="1"/>
</dbReference>
<organism evidence="5 6">
    <name type="scientific">Ananas comosus</name>
    <name type="common">Pineapple</name>
    <name type="synonym">Ananas ananas</name>
    <dbReference type="NCBI Taxonomy" id="4615"/>
    <lineage>
        <taxon>Eukaryota</taxon>
        <taxon>Viridiplantae</taxon>
        <taxon>Streptophyta</taxon>
        <taxon>Embryophyta</taxon>
        <taxon>Tracheophyta</taxon>
        <taxon>Spermatophyta</taxon>
        <taxon>Magnoliopsida</taxon>
        <taxon>Liliopsida</taxon>
        <taxon>Poales</taxon>
        <taxon>Bromeliaceae</taxon>
        <taxon>Bromelioideae</taxon>
        <taxon>Ananas</taxon>
    </lineage>
</organism>
<feature type="domain" description="Nudix hydrolase" evidence="4">
    <location>
        <begin position="173"/>
        <end position="302"/>
    </location>
</feature>
<evidence type="ECO:0000256" key="3">
    <source>
        <dbReference type="ARBA" id="ARBA00022801"/>
    </source>
</evidence>
<dbReference type="AlphaFoldDB" id="A0A6P5EX33"/>
<accession>A0A6P5EX33</accession>
<dbReference type="PROSITE" id="PS51462">
    <property type="entry name" value="NUDIX"/>
    <property type="match status" value="1"/>
</dbReference>
<keyword evidence="3" id="KW-0378">Hydrolase</keyword>
<dbReference type="RefSeq" id="XP_020088144.1">
    <property type="nucleotide sequence ID" value="XM_020232555.1"/>
</dbReference>
<dbReference type="PROSITE" id="PS00893">
    <property type="entry name" value="NUDIX_BOX"/>
    <property type="match status" value="1"/>
</dbReference>
<proteinExistence type="inferred from homology"/>
<keyword evidence="5" id="KW-1185">Reference proteome</keyword>
<dbReference type="InterPro" id="IPR003293">
    <property type="entry name" value="Nudix_hydrolase6-like"/>
</dbReference>
<reference evidence="5" key="1">
    <citation type="journal article" date="2015" name="Nat. Genet.">
        <title>The pineapple genome and the evolution of CAM photosynthesis.</title>
        <authorList>
            <person name="Ming R."/>
            <person name="VanBuren R."/>
            <person name="Wai C.M."/>
            <person name="Tang H."/>
            <person name="Schatz M.C."/>
            <person name="Bowers J.E."/>
            <person name="Lyons E."/>
            <person name="Wang M.L."/>
            <person name="Chen J."/>
            <person name="Biggers E."/>
            <person name="Zhang J."/>
            <person name="Huang L."/>
            <person name="Zhang L."/>
            <person name="Miao W."/>
            <person name="Zhang J."/>
            <person name="Ye Z."/>
            <person name="Miao C."/>
            <person name="Lin Z."/>
            <person name="Wang H."/>
            <person name="Zhou H."/>
            <person name="Yim W.C."/>
            <person name="Priest H.D."/>
            <person name="Zheng C."/>
            <person name="Woodhouse M."/>
            <person name="Edger P.P."/>
            <person name="Guyot R."/>
            <person name="Guo H.B."/>
            <person name="Guo H."/>
            <person name="Zheng G."/>
            <person name="Singh R."/>
            <person name="Sharma A."/>
            <person name="Min X."/>
            <person name="Zheng Y."/>
            <person name="Lee H."/>
            <person name="Gurtowski J."/>
            <person name="Sedlazeck F.J."/>
            <person name="Harkess A."/>
            <person name="McKain M.R."/>
            <person name="Liao Z."/>
            <person name="Fang J."/>
            <person name="Liu J."/>
            <person name="Zhang X."/>
            <person name="Zhang Q."/>
            <person name="Hu W."/>
            <person name="Qin Y."/>
            <person name="Wang K."/>
            <person name="Chen L.Y."/>
            <person name="Shirley N."/>
            <person name="Lin Y.R."/>
            <person name="Liu L.Y."/>
            <person name="Hernandez A.G."/>
            <person name="Wright C.L."/>
            <person name="Bulone V."/>
            <person name="Tuskan G.A."/>
            <person name="Heath K."/>
            <person name="Zee F."/>
            <person name="Moore P.H."/>
            <person name="Sunkar R."/>
            <person name="Leebens-Mack J.H."/>
            <person name="Mockler T."/>
            <person name="Bennetzen J.L."/>
            <person name="Freeling M."/>
            <person name="Sankoff D."/>
            <person name="Paterson A.H."/>
            <person name="Zhu X."/>
            <person name="Yang X."/>
            <person name="Smith J.A."/>
            <person name="Cushman J.C."/>
            <person name="Paull R.E."/>
            <person name="Yu Q."/>
        </authorList>
    </citation>
    <scope>NUCLEOTIDE SEQUENCE [LARGE SCALE GENOMIC DNA]</scope>
    <source>
        <strain evidence="5">cv. F153</strain>
    </source>
</reference>
<comment type="similarity">
    <text evidence="1">Belongs to the Nudix hydrolase family.</text>
</comment>
<dbReference type="Proteomes" id="UP000515123">
    <property type="component" value="Linkage group 5"/>
</dbReference>
<dbReference type="Gene3D" id="3.90.79.10">
    <property type="entry name" value="Nucleoside Triphosphate Pyrophosphohydrolase"/>
    <property type="match status" value="1"/>
</dbReference>